<evidence type="ECO:0000313" key="3">
    <source>
        <dbReference type="Proteomes" id="UP000231632"/>
    </source>
</evidence>
<name>A0A1L8CKI7_9PROT</name>
<comment type="caution">
    <text evidence="2">The sequence shown here is derived from an EMBL/GenBank/DDBJ whole genome shotgun (WGS) entry which is preliminary data.</text>
</comment>
<proteinExistence type="predicted"/>
<evidence type="ECO:0000256" key="1">
    <source>
        <dbReference type="SAM" id="Phobius"/>
    </source>
</evidence>
<keyword evidence="1" id="KW-0472">Membrane</keyword>
<dbReference type="AlphaFoldDB" id="A0A1L8CKI7"/>
<evidence type="ECO:0000313" key="2">
    <source>
        <dbReference type="EMBL" id="GAV19423.1"/>
    </source>
</evidence>
<accession>A0A1L8CKI7</accession>
<keyword evidence="3" id="KW-1185">Reference proteome</keyword>
<keyword evidence="1" id="KW-1133">Transmembrane helix</keyword>
<dbReference type="RefSeq" id="WP_072658611.1">
    <property type="nucleotide sequence ID" value="NZ_BDFD01000002.1"/>
</dbReference>
<dbReference type="Proteomes" id="UP000231632">
    <property type="component" value="Unassembled WGS sequence"/>
</dbReference>
<organism evidence="2 3">
    <name type="scientific">Mariprofundus micogutta</name>
    <dbReference type="NCBI Taxonomy" id="1921010"/>
    <lineage>
        <taxon>Bacteria</taxon>
        <taxon>Pseudomonadati</taxon>
        <taxon>Pseudomonadota</taxon>
        <taxon>Candidatius Mariprofundia</taxon>
        <taxon>Mariprofundales</taxon>
        <taxon>Mariprofundaceae</taxon>
        <taxon>Mariprofundus</taxon>
    </lineage>
</organism>
<sequence length="76" mass="8212">MTPAHAATAGALTGLLLGSAICLIQNIPVVESLFRISILAFAGAWMGILLAWLNQILPDKKNQHDQQDGHHLDTRL</sequence>
<dbReference type="EMBL" id="BDFD01000002">
    <property type="protein sequence ID" value="GAV19423.1"/>
    <property type="molecule type" value="Genomic_DNA"/>
</dbReference>
<gene>
    <name evidence="2" type="ORF">MMIC_P0357</name>
</gene>
<dbReference type="STRING" id="1921010.MMIC_P0357"/>
<keyword evidence="1" id="KW-0812">Transmembrane</keyword>
<feature type="transmembrane region" description="Helical" evidence="1">
    <location>
        <begin position="32"/>
        <end position="53"/>
    </location>
</feature>
<dbReference type="OrthoDB" id="5296478at2"/>
<reference evidence="2 3" key="1">
    <citation type="journal article" date="2017" name="Arch. Microbiol.">
        <title>Mariprofundus micogutta sp. nov., a novel iron-oxidizing zetaproteobacterium isolated from a deep-sea hydrothermal field at the Bayonnaise knoll of the Izu-Ogasawara arc, and a description of Mariprofundales ord. nov. and Zetaproteobacteria classis nov.</title>
        <authorList>
            <person name="Makita H."/>
            <person name="Tanaka E."/>
            <person name="Mitsunobu S."/>
            <person name="Miyazaki M."/>
            <person name="Nunoura T."/>
            <person name="Uematsu K."/>
            <person name="Takaki Y."/>
            <person name="Nishi S."/>
            <person name="Shimamura S."/>
            <person name="Takai K."/>
        </authorList>
    </citation>
    <scope>NUCLEOTIDE SEQUENCE [LARGE SCALE GENOMIC DNA]</scope>
    <source>
        <strain evidence="2 3">ET2</strain>
    </source>
</reference>
<protein>
    <submittedName>
        <fullName evidence="2">Uncharacterized protein</fullName>
    </submittedName>
</protein>